<evidence type="ECO:0000313" key="1">
    <source>
        <dbReference type="EMBL" id="TWF33813.1"/>
    </source>
</evidence>
<proteinExistence type="predicted"/>
<evidence type="ECO:0000313" key="2">
    <source>
        <dbReference type="Proteomes" id="UP000320811"/>
    </source>
</evidence>
<sequence length="111" mass="13254">MDVLPKNEQLERLIWMQKQINQIQSKPGITYSPLHYSLQQQLQHWIAEEIYYLKETARFSNSKVNADEIFRWKDFNVITKFSVAQLGHVIKLLADTGIFINSTPYWQDRLR</sequence>
<name>A0A561P6S2_9BACT</name>
<gene>
    <name evidence="1" type="ORF">FHW36_1112</name>
</gene>
<reference evidence="1 2" key="1">
    <citation type="submission" date="2019-06" db="EMBL/GenBank/DDBJ databases">
        <title>Sorghum-associated microbial communities from plants grown in Nebraska, USA.</title>
        <authorList>
            <person name="Schachtman D."/>
        </authorList>
    </citation>
    <scope>NUCLEOTIDE SEQUENCE [LARGE SCALE GENOMIC DNA]</scope>
    <source>
        <strain evidence="1 2">1209</strain>
    </source>
</reference>
<organism evidence="1 2">
    <name type="scientific">Chitinophaga polysaccharea</name>
    <dbReference type="NCBI Taxonomy" id="1293035"/>
    <lineage>
        <taxon>Bacteria</taxon>
        <taxon>Pseudomonadati</taxon>
        <taxon>Bacteroidota</taxon>
        <taxon>Chitinophagia</taxon>
        <taxon>Chitinophagales</taxon>
        <taxon>Chitinophagaceae</taxon>
        <taxon>Chitinophaga</taxon>
    </lineage>
</organism>
<comment type="caution">
    <text evidence="1">The sequence shown here is derived from an EMBL/GenBank/DDBJ whole genome shotgun (WGS) entry which is preliminary data.</text>
</comment>
<dbReference type="Proteomes" id="UP000320811">
    <property type="component" value="Unassembled WGS sequence"/>
</dbReference>
<dbReference type="AlphaFoldDB" id="A0A561P6S2"/>
<protein>
    <submittedName>
        <fullName evidence="1">Uncharacterized protein</fullName>
    </submittedName>
</protein>
<dbReference type="EMBL" id="VIWO01000011">
    <property type="protein sequence ID" value="TWF33813.1"/>
    <property type="molecule type" value="Genomic_DNA"/>
</dbReference>
<keyword evidence="2" id="KW-1185">Reference proteome</keyword>
<accession>A0A561P6S2</accession>